<feature type="transmembrane region" description="Helical" evidence="8">
    <location>
        <begin position="331"/>
        <end position="349"/>
    </location>
</feature>
<keyword evidence="7 8" id="KW-0472">Membrane</keyword>
<dbReference type="AlphaFoldDB" id="A0A9Q3SXS0"/>
<keyword evidence="3" id="KW-0813">Transport</keyword>
<dbReference type="GO" id="GO:0022857">
    <property type="term" value="F:transmembrane transporter activity"/>
    <property type="evidence" value="ECO:0007669"/>
    <property type="project" value="InterPro"/>
</dbReference>
<keyword evidence="4" id="KW-1003">Cell membrane</keyword>
<evidence type="ECO:0000313" key="11">
    <source>
        <dbReference type="Proteomes" id="UP000752647"/>
    </source>
</evidence>
<evidence type="ECO:0000256" key="1">
    <source>
        <dbReference type="ARBA" id="ARBA00004651"/>
    </source>
</evidence>
<feature type="transmembrane region" description="Helical" evidence="8">
    <location>
        <begin position="355"/>
        <end position="377"/>
    </location>
</feature>
<evidence type="ECO:0000256" key="8">
    <source>
        <dbReference type="SAM" id="Phobius"/>
    </source>
</evidence>
<feature type="transmembrane region" description="Helical" evidence="8">
    <location>
        <begin position="269"/>
        <end position="290"/>
    </location>
</feature>
<evidence type="ECO:0000256" key="7">
    <source>
        <dbReference type="ARBA" id="ARBA00023136"/>
    </source>
</evidence>
<evidence type="ECO:0000256" key="3">
    <source>
        <dbReference type="ARBA" id="ARBA00022448"/>
    </source>
</evidence>
<dbReference type="InterPro" id="IPR020846">
    <property type="entry name" value="MFS_dom"/>
</dbReference>
<evidence type="ECO:0000256" key="5">
    <source>
        <dbReference type="ARBA" id="ARBA00022692"/>
    </source>
</evidence>
<comment type="caution">
    <text evidence="10">The sequence shown here is derived from an EMBL/GenBank/DDBJ whole genome shotgun (WGS) entry which is preliminary data.</text>
</comment>
<feature type="transmembrane region" description="Helical" evidence="8">
    <location>
        <begin position="45"/>
        <end position="67"/>
    </location>
</feature>
<feature type="domain" description="Major facilitator superfamily (MFS) profile" evidence="9">
    <location>
        <begin position="9"/>
        <end position="458"/>
    </location>
</feature>
<dbReference type="Proteomes" id="UP000752647">
    <property type="component" value="Unassembled WGS sequence"/>
</dbReference>
<gene>
    <name evidence="10" type="ORF">KIJ12_05085</name>
</gene>
<dbReference type="RefSeq" id="WP_224144119.1">
    <property type="nucleotide sequence ID" value="NZ_CBCPIF010000001.1"/>
</dbReference>
<feature type="transmembrane region" description="Helical" evidence="8">
    <location>
        <begin position="133"/>
        <end position="155"/>
    </location>
</feature>
<accession>A0A9Q3SXS0</accession>
<dbReference type="Gene3D" id="1.20.1250.20">
    <property type="entry name" value="MFS general substrate transporter like domains"/>
    <property type="match status" value="1"/>
</dbReference>
<dbReference type="InterPro" id="IPR011701">
    <property type="entry name" value="MFS"/>
</dbReference>
<evidence type="ECO:0000256" key="2">
    <source>
        <dbReference type="ARBA" id="ARBA00008537"/>
    </source>
</evidence>
<feature type="transmembrane region" description="Helical" evidence="8">
    <location>
        <begin position="398"/>
        <end position="419"/>
    </location>
</feature>
<dbReference type="Pfam" id="PF07690">
    <property type="entry name" value="MFS_1"/>
    <property type="match status" value="1"/>
</dbReference>
<proteinExistence type="inferred from homology"/>
<dbReference type="InterPro" id="IPR004638">
    <property type="entry name" value="EmrB-like"/>
</dbReference>
<dbReference type="PROSITE" id="PS50850">
    <property type="entry name" value="MFS"/>
    <property type="match status" value="1"/>
</dbReference>
<feature type="transmembrane region" description="Helical" evidence="8">
    <location>
        <begin position="74"/>
        <end position="94"/>
    </location>
</feature>
<keyword evidence="6 8" id="KW-1133">Transmembrane helix</keyword>
<keyword evidence="5 8" id="KW-0812">Transmembrane</keyword>
<feature type="transmembrane region" description="Helical" evidence="8">
    <location>
        <begin position="229"/>
        <end position="248"/>
    </location>
</feature>
<evidence type="ECO:0000256" key="6">
    <source>
        <dbReference type="ARBA" id="ARBA00022989"/>
    </source>
</evidence>
<feature type="transmembrane region" description="Helical" evidence="8">
    <location>
        <begin position="435"/>
        <end position="453"/>
    </location>
</feature>
<protein>
    <submittedName>
        <fullName evidence="10">DHA2 family efflux MFS transporter permease subunit</fullName>
    </submittedName>
</protein>
<comment type="subcellular location">
    <subcellularLocation>
        <location evidence="1">Cell membrane</location>
        <topology evidence="1">Multi-pass membrane protein</topology>
    </subcellularLocation>
</comment>
<dbReference type="NCBIfam" id="TIGR00711">
    <property type="entry name" value="efflux_EmrB"/>
    <property type="match status" value="1"/>
</dbReference>
<name>A0A9Q3SXS0_9LACO</name>
<sequence length="459" mass="50610">MNFKQVRNISLVLAFGLLAPMLDTTMTNIAINNISHDLHTTLNSVQWIITAYVLSTSIAVPFSGWLTQHFNGKYVFLVAQMMFGLSSIGAAMSTTVNMLIFYRIFQGFAAGLIMPLVSNLLVNIAPRDYFQKLMMIVMLPIMIGPVFGPILGAIIVEYGNWQWIFWINVPIMLIAAALNFWIVPSIPATDKTTKIDWLGITLLGFGSASLIYGLSRAGKLATFNNSDTWLFASIGLFALFIYVIWGIYKKKTAVLPLVLFKAPVYAASTVNLFLAGIITTGPMLILPLYFQQGRGLSILQTGFWLLPQGIGMLLIRPLLLKLLDRIGARYVVWLSLSLSILGTMPFGWIDSKTNILVISVVLFIRGLGIGGVIMPLMTTILMGMDKKLVPQANIGARIFQNLGGAFGSALVATIISSYLSTHHTSLANIIAYQHAFWWSVLLTGLMIIPSIFLPKYVEK</sequence>
<dbReference type="Gene3D" id="1.20.1720.10">
    <property type="entry name" value="Multidrug resistance protein D"/>
    <property type="match status" value="1"/>
</dbReference>
<dbReference type="InterPro" id="IPR036259">
    <property type="entry name" value="MFS_trans_sf"/>
</dbReference>
<feature type="transmembrane region" description="Helical" evidence="8">
    <location>
        <begin position="195"/>
        <end position="214"/>
    </location>
</feature>
<feature type="transmembrane region" description="Helical" evidence="8">
    <location>
        <begin position="100"/>
        <end position="121"/>
    </location>
</feature>
<dbReference type="EMBL" id="JAHBFI010000010">
    <property type="protein sequence ID" value="MBZ5962528.1"/>
    <property type="molecule type" value="Genomic_DNA"/>
</dbReference>
<feature type="transmembrane region" description="Helical" evidence="8">
    <location>
        <begin position="161"/>
        <end position="183"/>
    </location>
</feature>
<comment type="similarity">
    <text evidence="2">Belongs to the major facilitator superfamily. EmrB family.</text>
</comment>
<organism evidence="10 11">
    <name type="scientific">Leuconostoc gasicomitatum</name>
    <dbReference type="NCBI Taxonomy" id="115778"/>
    <lineage>
        <taxon>Bacteria</taxon>
        <taxon>Bacillati</taxon>
        <taxon>Bacillota</taxon>
        <taxon>Bacilli</taxon>
        <taxon>Lactobacillales</taxon>
        <taxon>Lactobacillaceae</taxon>
        <taxon>Leuconostoc</taxon>
        <taxon>Leuconostoc gelidum group</taxon>
    </lineage>
</organism>
<evidence type="ECO:0000313" key="10">
    <source>
        <dbReference type="EMBL" id="MBZ5962528.1"/>
    </source>
</evidence>
<dbReference type="SUPFAM" id="SSF103473">
    <property type="entry name" value="MFS general substrate transporter"/>
    <property type="match status" value="1"/>
</dbReference>
<reference evidence="10" key="1">
    <citation type="submission" date="2021-05" db="EMBL/GenBank/DDBJ databases">
        <title>Pangenome of Leuconostoc gelidum warrants species status for Leuconostoc gelidum subsp. gasicomitatum.</title>
        <authorList>
            <person name="Johansson P."/>
            <person name="Sade E."/>
            <person name="Hultman J."/>
            <person name="Auvinen P."/>
            <person name="Bjorkroth J."/>
        </authorList>
    </citation>
    <scope>NUCLEOTIDE SEQUENCE</scope>
    <source>
        <strain evidence="10">A.21.4</strain>
    </source>
</reference>
<dbReference type="PANTHER" id="PTHR42718">
    <property type="entry name" value="MAJOR FACILITATOR SUPERFAMILY MULTIDRUG TRANSPORTER MFSC"/>
    <property type="match status" value="1"/>
</dbReference>
<evidence type="ECO:0000259" key="9">
    <source>
        <dbReference type="PROSITE" id="PS50850"/>
    </source>
</evidence>
<dbReference type="GO" id="GO:0005886">
    <property type="term" value="C:plasma membrane"/>
    <property type="evidence" value="ECO:0007669"/>
    <property type="project" value="UniProtKB-SubCell"/>
</dbReference>
<evidence type="ECO:0000256" key="4">
    <source>
        <dbReference type="ARBA" id="ARBA00022475"/>
    </source>
</evidence>
<dbReference type="PANTHER" id="PTHR42718:SF9">
    <property type="entry name" value="MAJOR FACILITATOR SUPERFAMILY MULTIDRUG TRANSPORTER MFSC"/>
    <property type="match status" value="1"/>
</dbReference>
<feature type="transmembrane region" description="Helical" evidence="8">
    <location>
        <begin position="302"/>
        <end position="319"/>
    </location>
</feature>